<evidence type="ECO:0000256" key="8">
    <source>
        <dbReference type="ARBA" id="ARBA00023062"/>
    </source>
</evidence>
<name>A0ABU2HA59_9ACTN</name>
<evidence type="ECO:0000313" key="11">
    <source>
        <dbReference type="EMBL" id="MDS1272161.1"/>
    </source>
</evidence>
<dbReference type="InterPro" id="IPR008219">
    <property type="entry name" value="PRODH_bac_arc"/>
</dbReference>
<evidence type="ECO:0000313" key="12">
    <source>
        <dbReference type="Proteomes" id="UP001250214"/>
    </source>
</evidence>
<protein>
    <recommendedName>
        <fullName evidence="3">proline dehydrogenase</fullName>
        <ecNumber evidence="3">1.5.5.2</ecNumber>
    </recommendedName>
</protein>
<feature type="domain" description="Proline dehydrogenase" evidence="10">
    <location>
        <begin position="50"/>
        <end position="299"/>
    </location>
</feature>
<dbReference type="InterPro" id="IPR029041">
    <property type="entry name" value="FAD-linked_oxidoreductase-like"/>
</dbReference>
<dbReference type="EMBL" id="JAVLVT010000010">
    <property type="protein sequence ID" value="MDS1272161.1"/>
    <property type="molecule type" value="Genomic_DNA"/>
</dbReference>
<evidence type="ECO:0000256" key="7">
    <source>
        <dbReference type="ARBA" id="ARBA00023002"/>
    </source>
</evidence>
<evidence type="ECO:0000256" key="1">
    <source>
        <dbReference type="ARBA" id="ARBA00001974"/>
    </source>
</evidence>
<dbReference type="PIRSF" id="PIRSF000196">
    <property type="entry name" value="Pro_dehydrog"/>
    <property type="match status" value="1"/>
</dbReference>
<reference evidence="12" key="1">
    <citation type="submission" date="2023-07" db="EMBL/GenBank/DDBJ databases">
        <title>Novel species in the genus Lipingzhangella isolated from Sambhar Salt Lake.</title>
        <authorList>
            <person name="Jiya N."/>
            <person name="Kajale S."/>
            <person name="Sharma A."/>
        </authorList>
    </citation>
    <scope>NUCLEOTIDE SEQUENCE [LARGE SCALE GENOMIC DNA]</scope>
    <source>
        <strain evidence="12">LS1_29</strain>
    </source>
</reference>
<dbReference type="Gene3D" id="3.20.20.220">
    <property type="match status" value="1"/>
</dbReference>
<evidence type="ECO:0000256" key="6">
    <source>
        <dbReference type="ARBA" id="ARBA00022827"/>
    </source>
</evidence>
<dbReference type="InterPro" id="IPR002872">
    <property type="entry name" value="Proline_DH_dom"/>
</dbReference>
<evidence type="ECO:0000256" key="3">
    <source>
        <dbReference type="ARBA" id="ARBA00012695"/>
    </source>
</evidence>
<organism evidence="11 12">
    <name type="scientific">Lipingzhangella rawalii</name>
    <dbReference type="NCBI Taxonomy" id="2055835"/>
    <lineage>
        <taxon>Bacteria</taxon>
        <taxon>Bacillati</taxon>
        <taxon>Actinomycetota</taxon>
        <taxon>Actinomycetes</taxon>
        <taxon>Streptosporangiales</taxon>
        <taxon>Nocardiopsidaceae</taxon>
        <taxon>Lipingzhangella</taxon>
    </lineage>
</organism>
<comment type="cofactor">
    <cofactor evidence="1">
        <name>FAD</name>
        <dbReference type="ChEBI" id="CHEBI:57692"/>
    </cofactor>
</comment>
<keyword evidence="4" id="KW-0285">Flavoprotein</keyword>
<keyword evidence="5" id="KW-0547">Nucleotide-binding</keyword>
<keyword evidence="8" id="KW-0642">Proline metabolism</keyword>
<dbReference type="SUPFAM" id="SSF51730">
    <property type="entry name" value="FAD-linked oxidoreductase"/>
    <property type="match status" value="1"/>
</dbReference>
<dbReference type="EC" id="1.5.5.2" evidence="3"/>
<sequence length="308" mass="34194">MLRRPLLAAARSTRCRQLIEHAPFASALIERFVAGQNLAEALPAISALAQDRLVTLDHLGEDVTDAETAEDTVQAYTQLLAELDRTGLAERVEVSVKLSALGQALPQDGERIALANARRICAAAQDAGTTVTLDMEDHTTTDSTLDIHAKLRADYPWVGAVVQSYLRRTEQDCRDLAAAGARVRLCKGAYDEPASVAYRNQQDVDRSYVRCARVLMQGSAYPMIATHDPRLIGITQALAVESGRGLEDFEFQMLYGVRDTEQRRLAAAGNRMRVYVPYGQEWYGYYMRRIAERPANLAFFLRSLVTRG</sequence>
<comment type="pathway">
    <text evidence="2">Amino-acid degradation; L-proline degradation into L-glutamate; L-glutamate from L-proline: step 1/2.</text>
</comment>
<gene>
    <name evidence="11" type="ORF">RIF23_17870</name>
</gene>
<evidence type="ECO:0000256" key="4">
    <source>
        <dbReference type="ARBA" id="ARBA00022630"/>
    </source>
</evidence>
<dbReference type="PANTHER" id="PTHR13914">
    <property type="entry name" value="PROLINE OXIDASE"/>
    <property type="match status" value="1"/>
</dbReference>
<evidence type="ECO:0000256" key="2">
    <source>
        <dbReference type="ARBA" id="ARBA00004739"/>
    </source>
</evidence>
<dbReference type="Proteomes" id="UP001250214">
    <property type="component" value="Unassembled WGS sequence"/>
</dbReference>
<proteinExistence type="predicted"/>
<keyword evidence="6" id="KW-0274">FAD</keyword>
<dbReference type="InterPro" id="IPR015659">
    <property type="entry name" value="Proline_oxidase"/>
</dbReference>
<comment type="catalytic activity">
    <reaction evidence="9">
        <text>L-proline + a quinone = (S)-1-pyrroline-5-carboxylate + a quinol + H(+)</text>
        <dbReference type="Rhea" id="RHEA:23784"/>
        <dbReference type="ChEBI" id="CHEBI:15378"/>
        <dbReference type="ChEBI" id="CHEBI:17388"/>
        <dbReference type="ChEBI" id="CHEBI:24646"/>
        <dbReference type="ChEBI" id="CHEBI:60039"/>
        <dbReference type="ChEBI" id="CHEBI:132124"/>
        <dbReference type="EC" id="1.5.5.2"/>
    </reaction>
</comment>
<evidence type="ECO:0000256" key="5">
    <source>
        <dbReference type="ARBA" id="ARBA00022741"/>
    </source>
</evidence>
<keyword evidence="7" id="KW-0560">Oxidoreductase</keyword>
<comment type="caution">
    <text evidence="11">The sequence shown here is derived from an EMBL/GenBank/DDBJ whole genome shotgun (WGS) entry which is preliminary data.</text>
</comment>
<dbReference type="Pfam" id="PF01619">
    <property type="entry name" value="Pro_dh"/>
    <property type="match status" value="1"/>
</dbReference>
<dbReference type="RefSeq" id="WP_310913730.1">
    <property type="nucleotide sequence ID" value="NZ_JAVLVT010000010.1"/>
</dbReference>
<accession>A0ABU2HA59</accession>
<evidence type="ECO:0000259" key="10">
    <source>
        <dbReference type="Pfam" id="PF01619"/>
    </source>
</evidence>
<evidence type="ECO:0000256" key="9">
    <source>
        <dbReference type="ARBA" id="ARBA00048779"/>
    </source>
</evidence>
<keyword evidence="12" id="KW-1185">Reference proteome</keyword>
<dbReference type="PANTHER" id="PTHR13914:SF0">
    <property type="entry name" value="PROLINE DEHYDROGENASE 1, MITOCHONDRIAL"/>
    <property type="match status" value="1"/>
</dbReference>